<dbReference type="GO" id="GO:0005886">
    <property type="term" value="C:plasma membrane"/>
    <property type="evidence" value="ECO:0007669"/>
    <property type="project" value="TreeGrafter"/>
</dbReference>
<keyword evidence="2" id="KW-1133">Transmembrane helix</keyword>
<dbReference type="eggNOG" id="KOG0039">
    <property type="taxonomic scope" value="Eukaryota"/>
</dbReference>
<evidence type="ECO:0000259" key="3">
    <source>
        <dbReference type="Pfam" id="PF08030"/>
    </source>
</evidence>
<dbReference type="PANTHER" id="PTHR11972:SF54">
    <property type="entry name" value="RESPIRATORY BURST OXIDASE HOMOLOG PROTEIN J-RELATED"/>
    <property type="match status" value="1"/>
</dbReference>
<keyword evidence="2" id="KW-0472">Membrane</keyword>
<dbReference type="PANTHER" id="PTHR11972">
    <property type="entry name" value="NADPH OXIDASE"/>
    <property type="match status" value="1"/>
</dbReference>
<evidence type="ECO:0000313" key="4">
    <source>
        <dbReference type="EMBL" id="KMS96923.1"/>
    </source>
</evidence>
<feature type="domain" description="Ferric reductase NAD binding" evidence="3">
    <location>
        <begin position="16"/>
        <end position="45"/>
    </location>
</feature>
<feature type="transmembrane region" description="Helical" evidence="2">
    <location>
        <begin position="18"/>
        <end position="35"/>
    </location>
</feature>
<organism evidence="4 5">
    <name type="scientific">Beta vulgaris subsp. vulgaris</name>
    <name type="common">Beet</name>
    <dbReference type="NCBI Taxonomy" id="3555"/>
    <lineage>
        <taxon>Eukaryota</taxon>
        <taxon>Viridiplantae</taxon>
        <taxon>Streptophyta</taxon>
        <taxon>Embryophyta</taxon>
        <taxon>Tracheophyta</taxon>
        <taxon>Spermatophyta</taxon>
        <taxon>Magnoliopsida</taxon>
        <taxon>eudicotyledons</taxon>
        <taxon>Gunneridae</taxon>
        <taxon>Pentapetalae</taxon>
        <taxon>Caryophyllales</taxon>
        <taxon>Chenopodiaceae</taxon>
        <taxon>Betoideae</taxon>
        <taxon>Beta</taxon>
    </lineage>
</organism>
<dbReference type="Pfam" id="PF08030">
    <property type="entry name" value="NAD_binding_6"/>
    <property type="match status" value="1"/>
</dbReference>
<dbReference type="SUPFAM" id="SSF52343">
    <property type="entry name" value="Ferredoxin reductase-like, C-terminal NADP-linked domain"/>
    <property type="match status" value="1"/>
</dbReference>
<dbReference type="Proteomes" id="UP000035740">
    <property type="component" value="Unassembled WGS sequence"/>
</dbReference>
<dbReference type="Gramene" id="KMS96923">
    <property type="protein sequence ID" value="KMS96923"/>
    <property type="gene ID" value="BVRB_7g180400"/>
</dbReference>
<dbReference type="GO" id="GO:0016174">
    <property type="term" value="F:NAD(P)H oxidase H2O2-forming activity"/>
    <property type="evidence" value="ECO:0007669"/>
    <property type="project" value="TreeGrafter"/>
</dbReference>
<accession>A0A0J8BAD4</accession>
<dbReference type="InterPro" id="IPR050369">
    <property type="entry name" value="RBOH/FRE"/>
</dbReference>
<dbReference type="InterPro" id="IPR013121">
    <property type="entry name" value="Fe_red_NAD-bd_6"/>
</dbReference>
<dbReference type="EMBL" id="KQ090350">
    <property type="protein sequence ID" value="KMS96923.1"/>
    <property type="molecule type" value="Genomic_DNA"/>
</dbReference>
<keyword evidence="1" id="KW-0560">Oxidoreductase</keyword>
<reference evidence="4 5" key="1">
    <citation type="journal article" date="2014" name="Nature">
        <title>The genome of the recently domesticated crop plant sugar beet (Beta vulgaris).</title>
        <authorList>
            <person name="Dohm J.C."/>
            <person name="Minoche A.E."/>
            <person name="Holtgrawe D."/>
            <person name="Capella-Gutierrez S."/>
            <person name="Zakrzewski F."/>
            <person name="Tafer H."/>
            <person name="Rupp O."/>
            <person name="Sorensen T.R."/>
            <person name="Stracke R."/>
            <person name="Reinhardt R."/>
            <person name="Goesmann A."/>
            <person name="Kraft T."/>
            <person name="Schulz B."/>
            <person name="Stadler P.F."/>
            <person name="Schmidt T."/>
            <person name="Gabaldon T."/>
            <person name="Lehrach H."/>
            <person name="Weisshaar B."/>
            <person name="Himmelbauer H."/>
        </authorList>
    </citation>
    <scope>NUCLEOTIDE SEQUENCE [LARGE SCALE GENOMIC DNA]</scope>
    <source>
        <tissue evidence="4">Taproot</tissue>
    </source>
</reference>
<evidence type="ECO:0000256" key="1">
    <source>
        <dbReference type="ARBA" id="ARBA00023002"/>
    </source>
</evidence>
<evidence type="ECO:0000313" key="5">
    <source>
        <dbReference type="Proteomes" id="UP000035740"/>
    </source>
</evidence>
<name>A0A0J8BAD4_BETVV</name>
<keyword evidence="2" id="KW-0812">Transmembrane</keyword>
<dbReference type="AlphaFoldDB" id="A0A0J8BAD4"/>
<keyword evidence="5" id="KW-1185">Reference proteome</keyword>
<sequence length="52" mass="5662">MIKGPYGAPAQNYKKYDIILLIGLGIGATPFISILKDLLKNLKDTSSQVLNL</sequence>
<gene>
    <name evidence="4" type="ORF">BVRB_7g180400</name>
</gene>
<dbReference type="InterPro" id="IPR039261">
    <property type="entry name" value="FNR_nucleotide-bd"/>
</dbReference>
<protein>
    <recommendedName>
        <fullName evidence="3">Ferric reductase NAD binding domain-containing protein</fullName>
    </recommendedName>
</protein>
<proteinExistence type="predicted"/>
<evidence type="ECO:0000256" key="2">
    <source>
        <dbReference type="SAM" id="Phobius"/>
    </source>
</evidence>
<dbReference type="Gene3D" id="3.40.50.80">
    <property type="entry name" value="Nucleotide-binding domain of ferredoxin-NADP reductase (FNR) module"/>
    <property type="match status" value="1"/>
</dbReference>